<evidence type="ECO:0000256" key="3">
    <source>
        <dbReference type="ARBA" id="ARBA00022840"/>
    </source>
</evidence>
<reference evidence="6 7" key="1">
    <citation type="submission" date="2017-03" db="EMBL/GenBank/DDBJ databases">
        <title>Lifting the veil on microbial sulfur biogeochemistry in mining wastewaters.</title>
        <authorList>
            <person name="Kantor R.S."/>
            <person name="Colenbrander Nelson T."/>
            <person name="Marshall S."/>
            <person name="Bennett D."/>
            <person name="Apte S."/>
            <person name="Camacho D."/>
            <person name="Thomas B.C."/>
            <person name="Warren L.A."/>
            <person name="Banfield J.F."/>
        </authorList>
    </citation>
    <scope>NUCLEOTIDE SEQUENCE [LARGE SCALE GENOMIC DNA]</scope>
    <source>
        <strain evidence="6">32-67-7</strain>
    </source>
</reference>
<dbReference type="InterPro" id="IPR003593">
    <property type="entry name" value="AAA+_ATPase"/>
</dbReference>
<dbReference type="AlphaFoldDB" id="A0A258D642"/>
<dbReference type="PROSITE" id="PS50893">
    <property type="entry name" value="ABC_TRANSPORTER_2"/>
    <property type="match status" value="1"/>
</dbReference>
<dbReference type="GO" id="GO:0005524">
    <property type="term" value="F:ATP binding"/>
    <property type="evidence" value="ECO:0007669"/>
    <property type="project" value="UniProtKB-KW"/>
</dbReference>
<feature type="domain" description="ABC transporter" evidence="5">
    <location>
        <begin position="76"/>
        <end position="304"/>
    </location>
</feature>
<evidence type="ECO:0000313" key="6">
    <source>
        <dbReference type="EMBL" id="OYX03218.1"/>
    </source>
</evidence>
<evidence type="ECO:0000313" key="7">
    <source>
        <dbReference type="Proteomes" id="UP000215616"/>
    </source>
</evidence>
<feature type="compositionally biased region" description="Polar residues" evidence="4">
    <location>
        <begin position="16"/>
        <end position="30"/>
    </location>
</feature>
<dbReference type="Pfam" id="PF00005">
    <property type="entry name" value="ABC_tran"/>
    <property type="match status" value="1"/>
</dbReference>
<dbReference type="InterPro" id="IPR003439">
    <property type="entry name" value="ABC_transporter-like_ATP-bd"/>
</dbReference>
<dbReference type="PANTHER" id="PTHR42939:SF1">
    <property type="entry name" value="ABC TRANSPORTER ATP-BINDING PROTEIN ALBC-RELATED"/>
    <property type="match status" value="1"/>
</dbReference>
<evidence type="ECO:0000256" key="2">
    <source>
        <dbReference type="ARBA" id="ARBA00022741"/>
    </source>
</evidence>
<dbReference type="SUPFAM" id="SSF52540">
    <property type="entry name" value="P-loop containing nucleoside triphosphate hydrolases"/>
    <property type="match status" value="1"/>
</dbReference>
<evidence type="ECO:0000259" key="5">
    <source>
        <dbReference type="PROSITE" id="PS50893"/>
    </source>
</evidence>
<dbReference type="SMART" id="SM00382">
    <property type="entry name" value="AAA"/>
    <property type="match status" value="1"/>
</dbReference>
<dbReference type="PANTHER" id="PTHR42939">
    <property type="entry name" value="ABC TRANSPORTER ATP-BINDING PROTEIN ALBC-RELATED"/>
    <property type="match status" value="1"/>
</dbReference>
<accession>A0A258D642</accession>
<comment type="caution">
    <text evidence="6">The sequence shown here is derived from an EMBL/GenBank/DDBJ whole genome shotgun (WGS) entry which is preliminary data.</text>
</comment>
<keyword evidence="1" id="KW-0813">Transport</keyword>
<keyword evidence="2" id="KW-0547">Nucleotide-binding</keyword>
<dbReference type="InterPro" id="IPR027417">
    <property type="entry name" value="P-loop_NTPase"/>
</dbReference>
<proteinExistence type="predicted"/>
<organism evidence="6 7">
    <name type="scientific">Caulobacter vibrioides</name>
    <name type="common">Caulobacter crescentus</name>
    <dbReference type="NCBI Taxonomy" id="155892"/>
    <lineage>
        <taxon>Bacteria</taxon>
        <taxon>Pseudomonadati</taxon>
        <taxon>Pseudomonadota</taxon>
        <taxon>Alphaproteobacteria</taxon>
        <taxon>Caulobacterales</taxon>
        <taxon>Caulobacteraceae</taxon>
        <taxon>Caulobacter</taxon>
    </lineage>
</organism>
<dbReference type="CDD" id="cd03230">
    <property type="entry name" value="ABC_DR_subfamily_A"/>
    <property type="match status" value="1"/>
</dbReference>
<name>A0A258D642_CAUVI</name>
<dbReference type="GO" id="GO:0016887">
    <property type="term" value="F:ATP hydrolysis activity"/>
    <property type="evidence" value="ECO:0007669"/>
    <property type="project" value="InterPro"/>
</dbReference>
<gene>
    <name evidence="6" type="ORF">B7Z12_10525</name>
</gene>
<protein>
    <recommendedName>
        <fullName evidence="5">ABC transporter domain-containing protein</fullName>
    </recommendedName>
</protein>
<dbReference type="InterPro" id="IPR051782">
    <property type="entry name" value="ABC_Transporter_VariousFunc"/>
</dbReference>
<dbReference type="EMBL" id="NCDQ01000152">
    <property type="protein sequence ID" value="OYX03218.1"/>
    <property type="molecule type" value="Genomic_DNA"/>
</dbReference>
<dbReference type="Gene3D" id="3.40.50.300">
    <property type="entry name" value="P-loop containing nucleotide triphosphate hydrolases"/>
    <property type="match status" value="1"/>
</dbReference>
<sequence length="369" mass="40710">MSSAVRAPSSDRRARSTTIAQHWPMNSRNARWSRPRASAWTRNSSFRRSARSPPRKPRSNDHASCRHGPALARSGERRRRLRRRGYGRSAALTDIDLLVPEGAVYMLAGENGAGKSTLLRLLLNLERPTGGRAEVAGLTADQHGARVRARVGYVPEDFDLAPRWMTVGRCFAERAVYFPAWDSAYAAALCRRLEIDVSRRIGQLSKGQVRRAQIVAALAHRPPVLMLDEPSDGLDPAARDTVLELVSDHLSQTGCTILASTHLIYELDALADQVGVLSQGRLTAQMSRDALRETLKSYRIRSPEGWATAPDIPGVLHRGQFGREHNWVIRGDEADIVGRIAQSGGEVREIAPLNLHDAVVHLLRQGATS</sequence>
<evidence type="ECO:0000256" key="1">
    <source>
        <dbReference type="ARBA" id="ARBA00022448"/>
    </source>
</evidence>
<evidence type="ECO:0000256" key="4">
    <source>
        <dbReference type="SAM" id="MobiDB-lite"/>
    </source>
</evidence>
<feature type="compositionally biased region" description="Basic residues" evidence="4">
    <location>
        <begin position="48"/>
        <end position="57"/>
    </location>
</feature>
<keyword evidence="3" id="KW-0067">ATP-binding</keyword>
<feature type="region of interest" description="Disordered" evidence="4">
    <location>
        <begin position="1"/>
        <end position="82"/>
    </location>
</feature>
<dbReference type="Proteomes" id="UP000215616">
    <property type="component" value="Unassembled WGS sequence"/>
</dbReference>